<organism evidence="3 4">
    <name type="scientific">Tolypocladium paradoxum</name>
    <dbReference type="NCBI Taxonomy" id="94208"/>
    <lineage>
        <taxon>Eukaryota</taxon>
        <taxon>Fungi</taxon>
        <taxon>Dikarya</taxon>
        <taxon>Ascomycota</taxon>
        <taxon>Pezizomycotina</taxon>
        <taxon>Sordariomycetes</taxon>
        <taxon>Hypocreomycetidae</taxon>
        <taxon>Hypocreales</taxon>
        <taxon>Ophiocordycipitaceae</taxon>
        <taxon>Tolypocladium</taxon>
    </lineage>
</organism>
<evidence type="ECO:0000256" key="2">
    <source>
        <dbReference type="SAM" id="Phobius"/>
    </source>
</evidence>
<keyword evidence="4" id="KW-1185">Reference proteome</keyword>
<comment type="caution">
    <text evidence="3">The sequence shown here is derived from an EMBL/GenBank/DDBJ whole genome shotgun (WGS) entry which is preliminary data.</text>
</comment>
<evidence type="ECO:0000313" key="4">
    <source>
        <dbReference type="Proteomes" id="UP000237481"/>
    </source>
</evidence>
<reference evidence="3 4" key="1">
    <citation type="submission" date="2018-01" db="EMBL/GenBank/DDBJ databases">
        <title>Harnessing the power of phylogenomics to disentangle the directionality and signatures of interkingdom host jumping in the parasitic fungal genus Tolypocladium.</title>
        <authorList>
            <person name="Quandt C.A."/>
            <person name="Patterson W."/>
            <person name="Spatafora J.W."/>
        </authorList>
    </citation>
    <scope>NUCLEOTIDE SEQUENCE [LARGE SCALE GENOMIC DNA]</scope>
    <source>
        <strain evidence="3 4">NRBC 100945</strain>
    </source>
</reference>
<dbReference type="OrthoDB" id="10648953at2759"/>
<dbReference type="Proteomes" id="UP000237481">
    <property type="component" value="Unassembled WGS sequence"/>
</dbReference>
<keyword evidence="2" id="KW-0472">Membrane</keyword>
<feature type="transmembrane region" description="Helical" evidence="2">
    <location>
        <begin position="154"/>
        <end position="176"/>
    </location>
</feature>
<keyword evidence="2" id="KW-1133">Transmembrane helix</keyword>
<keyword evidence="2" id="KW-0812">Transmembrane</keyword>
<feature type="region of interest" description="Disordered" evidence="1">
    <location>
        <begin position="1"/>
        <end position="23"/>
    </location>
</feature>
<dbReference type="AlphaFoldDB" id="A0A2S4L0D1"/>
<dbReference type="EMBL" id="PKSG01000386">
    <property type="protein sequence ID" value="POR35903.1"/>
    <property type="molecule type" value="Genomic_DNA"/>
</dbReference>
<protein>
    <submittedName>
        <fullName evidence="3">Uncharacterized protein</fullName>
    </submittedName>
</protein>
<name>A0A2S4L0D1_9HYPO</name>
<gene>
    <name evidence="3" type="ORF">TPAR_03893</name>
</gene>
<evidence type="ECO:0000256" key="1">
    <source>
        <dbReference type="SAM" id="MobiDB-lite"/>
    </source>
</evidence>
<accession>A0A2S4L0D1</accession>
<feature type="transmembrane region" description="Helical" evidence="2">
    <location>
        <begin position="226"/>
        <end position="243"/>
    </location>
</feature>
<proteinExistence type="predicted"/>
<sequence length="244" mass="25394">MTGPGRSKPRSPASPTFLVDQKRRGHTRPLRLSHLTGRSAPLLPIALPVWGNLTAQGVGAVCAACTFSWLCPESRPMPPFVPSACARRGCVACCASNREMAHGRRSSRHIRPWCSHPDVVCWAETDHFALQSPIFFQPTYTTTTTTDKMMAPKFYNLFAVMVMLLGLASATSSSAASSTTAASSTNAASKTTGSASVTSGSATSKASTSSSAPTSKSAAIKAADPTLITVSLAAGLISFGLALS</sequence>
<evidence type="ECO:0000313" key="3">
    <source>
        <dbReference type="EMBL" id="POR35903.1"/>
    </source>
</evidence>
<feature type="region of interest" description="Disordered" evidence="1">
    <location>
        <begin position="181"/>
        <end position="212"/>
    </location>
</feature>